<feature type="domain" description="HTH asnC-type" evidence="4">
    <location>
        <begin position="5"/>
        <end position="66"/>
    </location>
</feature>
<proteinExistence type="predicted"/>
<keyword evidence="1" id="KW-0805">Transcription regulation</keyword>
<evidence type="ECO:0000256" key="1">
    <source>
        <dbReference type="ARBA" id="ARBA00023015"/>
    </source>
</evidence>
<evidence type="ECO:0000256" key="2">
    <source>
        <dbReference type="ARBA" id="ARBA00023125"/>
    </source>
</evidence>
<keyword evidence="6" id="KW-1185">Reference proteome</keyword>
<dbReference type="GO" id="GO:0005829">
    <property type="term" value="C:cytosol"/>
    <property type="evidence" value="ECO:0007669"/>
    <property type="project" value="TreeGrafter"/>
</dbReference>
<dbReference type="SUPFAM" id="SSF54909">
    <property type="entry name" value="Dimeric alpha+beta barrel"/>
    <property type="match status" value="1"/>
</dbReference>
<dbReference type="GO" id="GO:0006355">
    <property type="term" value="P:regulation of DNA-templated transcription"/>
    <property type="evidence" value="ECO:0007669"/>
    <property type="project" value="UniProtKB-ARBA"/>
</dbReference>
<dbReference type="RefSeq" id="WP_092759854.1">
    <property type="nucleotide sequence ID" value="NZ_FNZQ01000001.1"/>
</dbReference>
<dbReference type="InterPro" id="IPR000485">
    <property type="entry name" value="AsnC-type_HTH_dom"/>
</dbReference>
<dbReference type="Proteomes" id="UP000199283">
    <property type="component" value="Unassembled WGS sequence"/>
</dbReference>
<dbReference type="SUPFAM" id="SSF46785">
    <property type="entry name" value="Winged helix' DNA-binding domain"/>
    <property type="match status" value="1"/>
</dbReference>
<dbReference type="InterPro" id="IPR011008">
    <property type="entry name" value="Dimeric_a/b-barrel"/>
</dbReference>
<dbReference type="InterPro" id="IPR036390">
    <property type="entry name" value="WH_DNA-bd_sf"/>
</dbReference>
<dbReference type="InterPro" id="IPR011991">
    <property type="entry name" value="ArsR-like_HTH"/>
</dbReference>
<evidence type="ECO:0000313" key="5">
    <source>
        <dbReference type="EMBL" id="SEK50773.1"/>
    </source>
</evidence>
<dbReference type="OrthoDB" id="7847328at2"/>
<dbReference type="PANTHER" id="PTHR30154">
    <property type="entry name" value="LEUCINE-RESPONSIVE REGULATORY PROTEIN"/>
    <property type="match status" value="1"/>
</dbReference>
<dbReference type="PRINTS" id="PR00033">
    <property type="entry name" value="HTHASNC"/>
</dbReference>
<dbReference type="CDD" id="cd00090">
    <property type="entry name" value="HTH_ARSR"/>
    <property type="match status" value="1"/>
</dbReference>
<dbReference type="GO" id="GO:0043565">
    <property type="term" value="F:sequence-specific DNA binding"/>
    <property type="evidence" value="ECO:0007669"/>
    <property type="project" value="InterPro"/>
</dbReference>
<keyword evidence="2" id="KW-0238">DNA-binding</keyword>
<name>A0A1H7HK62_9RHOB</name>
<dbReference type="GO" id="GO:0043200">
    <property type="term" value="P:response to amino acid"/>
    <property type="evidence" value="ECO:0007669"/>
    <property type="project" value="TreeGrafter"/>
</dbReference>
<evidence type="ECO:0000256" key="3">
    <source>
        <dbReference type="ARBA" id="ARBA00023163"/>
    </source>
</evidence>
<gene>
    <name evidence="5" type="ORF">SAMN04488526_0745</name>
</gene>
<dbReference type="EMBL" id="FNZQ01000001">
    <property type="protein sequence ID" value="SEK50773.1"/>
    <property type="molecule type" value="Genomic_DNA"/>
</dbReference>
<evidence type="ECO:0000259" key="4">
    <source>
        <dbReference type="PROSITE" id="PS50956"/>
    </source>
</evidence>
<dbReference type="Gene3D" id="3.30.70.920">
    <property type="match status" value="1"/>
</dbReference>
<dbReference type="InterPro" id="IPR019887">
    <property type="entry name" value="Tscrpt_reg_AsnC/Lrp_C"/>
</dbReference>
<protein>
    <submittedName>
        <fullName evidence="5">Transcriptional regulator, AsnC family</fullName>
    </submittedName>
</protein>
<reference evidence="5 6" key="1">
    <citation type="submission" date="2016-10" db="EMBL/GenBank/DDBJ databases">
        <authorList>
            <person name="de Groot N.N."/>
        </authorList>
    </citation>
    <scope>NUCLEOTIDE SEQUENCE [LARGE SCALE GENOMIC DNA]</scope>
    <source>
        <strain evidence="5 6">DSM 14858</strain>
    </source>
</reference>
<organism evidence="5 6">
    <name type="scientific">Jannaschia helgolandensis</name>
    <dbReference type="NCBI Taxonomy" id="188906"/>
    <lineage>
        <taxon>Bacteria</taxon>
        <taxon>Pseudomonadati</taxon>
        <taxon>Pseudomonadota</taxon>
        <taxon>Alphaproteobacteria</taxon>
        <taxon>Rhodobacterales</taxon>
        <taxon>Roseobacteraceae</taxon>
        <taxon>Jannaschia</taxon>
    </lineage>
</organism>
<keyword evidence="3" id="KW-0804">Transcription</keyword>
<dbReference type="InterPro" id="IPR036388">
    <property type="entry name" value="WH-like_DNA-bd_sf"/>
</dbReference>
<accession>A0A1H7HK62</accession>
<dbReference type="AlphaFoldDB" id="A0A1H7HK62"/>
<dbReference type="PROSITE" id="PS50956">
    <property type="entry name" value="HTH_ASNC_2"/>
    <property type="match status" value="1"/>
</dbReference>
<sequence>MDHNIDETDRRILRQLQTDTTPSLDALAERVSLSRNACWRRIRRLEEAGVIRERVAHLDAARLGLGLSVLILIRVGAHDPSWLAKFQTVVAAMPEIQGAHRMTGDLDYVLRVRVRDVADYDRFYKALISRVQMADISASFVMEDIKDTTALPI</sequence>
<dbReference type="Gene3D" id="1.10.10.10">
    <property type="entry name" value="Winged helix-like DNA-binding domain superfamily/Winged helix DNA-binding domain"/>
    <property type="match status" value="1"/>
</dbReference>
<dbReference type="InterPro" id="IPR019888">
    <property type="entry name" value="Tscrpt_reg_AsnC-like"/>
</dbReference>
<dbReference type="STRING" id="188906.SAMN04488526_0745"/>
<dbReference type="SMART" id="SM00344">
    <property type="entry name" value="HTH_ASNC"/>
    <property type="match status" value="1"/>
</dbReference>
<dbReference type="Pfam" id="PF13412">
    <property type="entry name" value="HTH_24"/>
    <property type="match status" value="1"/>
</dbReference>
<dbReference type="Pfam" id="PF01037">
    <property type="entry name" value="AsnC_trans_reg"/>
    <property type="match status" value="1"/>
</dbReference>
<evidence type="ECO:0000313" key="6">
    <source>
        <dbReference type="Proteomes" id="UP000199283"/>
    </source>
</evidence>
<dbReference type="PANTHER" id="PTHR30154:SF17">
    <property type="entry name" value="DNA-BINDING TRANSCRIPTIONAL ACTIVATOR DECR"/>
    <property type="match status" value="1"/>
</dbReference>